<dbReference type="RefSeq" id="WP_378373883.1">
    <property type="nucleotide sequence ID" value="NZ_JBHMAS010000003.1"/>
</dbReference>
<evidence type="ECO:0000313" key="9">
    <source>
        <dbReference type="Proteomes" id="UP001589587"/>
    </source>
</evidence>
<feature type="transmembrane region" description="Helical" evidence="6">
    <location>
        <begin position="229"/>
        <end position="251"/>
    </location>
</feature>
<accession>A0ABV5X8D6</accession>
<dbReference type="Pfam" id="PF07690">
    <property type="entry name" value="MFS_1"/>
    <property type="match status" value="1"/>
</dbReference>
<evidence type="ECO:0000256" key="2">
    <source>
        <dbReference type="ARBA" id="ARBA00022475"/>
    </source>
</evidence>
<dbReference type="InterPro" id="IPR020846">
    <property type="entry name" value="MFS_dom"/>
</dbReference>
<keyword evidence="2" id="KW-1003">Cell membrane</keyword>
<dbReference type="Gene3D" id="1.20.1250.20">
    <property type="entry name" value="MFS general substrate transporter like domains"/>
    <property type="match status" value="1"/>
</dbReference>
<feature type="transmembrane region" description="Helical" evidence="6">
    <location>
        <begin position="293"/>
        <end position="313"/>
    </location>
</feature>
<reference evidence="8 9" key="1">
    <citation type="submission" date="2024-09" db="EMBL/GenBank/DDBJ databases">
        <authorList>
            <person name="Sun Q."/>
            <person name="Mori K."/>
        </authorList>
    </citation>
    <scope>NUCLEOTIDE SEQUENCE [LARGE SCALE GENOMIC DNA]</scope>
    <source>
        <strain evidence="8 9">JCM 11411</strain>
    </source>
</reference>
<feature type="transmembrane region" description="Helical" evidence="6">
    <location>
        <begin position="54"/>
        <end position="81"/>
    </location>
</feature>
<keyword evidence="9" id="KW-1185">Reference proteome</keyword>
<dbReference type="EMBL" id="JBHMAS010000003">
    <property type="protein sequence ID" value="MFB9778733.1"/>
    <property type="molecule type" value="Genomic_DNA"/>
</dbReference>
<evidence type="ECO:0000256" key="6">
    <source>
        <dbReference type="SAM" id="Phobius"/>
    </source>
</evidence>
<feature type="transmembrane region" description="Helical" evidence="6">
    <location>
        <begin position="385"/>
        <end position="406"/>
    </location>
</feature>
<protein>
    <submittedName>
        <fullName evidence="8">MFS transporter</fullName>
    </submittedName>
</protein>
<evidence type="ECO:0000256" key="3">
    <source>
        <dbReference type="ARBA" id="ARBA00022692"/>
    </source>
</evidence>
<evidence type="ECO:0000256" key="4">
    <source>
        <dbReference type="ARBA" id="ARBA00022989"/>
    </source>
</evidence>
<keyword evidence="3 6" id="KW-0812">Transmembrane</keyword>
<feature type="domain" description="Major facilitator superfamily (MFS) profile" evidence="7">
    <location>
        <begin position="21"/>
        <end position="410"/>
    </location>
</feature>
<feature type="transmembrane region" description="Helical" evidence="6">
    <location>
        <begin position="165"/>
        <end position="195"/>
    </location>
</feature>
<dbReference type="InterPro" id="IPR036259">
    <property type="entry name" value="MFS_trans_sf"/>
</dbReference>
<comment type="caution">
    <text evidence="8">The sequence shown here is derived from an EMBL/GenBank/DDBJ whole genome shotgun (WGS) entry which is preliminary data.</text>
</comment>
<dbReference type="InterPro" id="IPR011701">
    <property type="entry name" value="MFS"/>
</dbReference>
<evidence type="ECO:0000256" key="1">
    <source>
        <dbReference type="ARBA" id="ARBA00004651"/>
    </source>
</evidence>
<dbReference type="PANTHER" id="PTHR23513">
    <property type="entry name" value="INTEGRAL MEMBRANE EFFLUX PROTEIN-RELATED"/>
    <property type="match status" value="1"/>
</dbReference>
<keyword evidence="4 6" id="KW-1133">Transmembrane helix</keyword>
<gene>
    <name evidence="8" type="ORF">ACFFQ6_03520</name>
</gene>
<feature type="transmembrane region" description="Helical" evidence="6">
    <location>
        <begin position="263"/>
        <end position="281"/>
    </location>
</feature>
<dbReference type="CDD" id="cd06173">
    <property type="entry name" value="MFS_MefA_like"/>
    <property type="match status" value="1"/>
</dbReference>
<sequence>MNRTARTAPERNSMRLFLIRDYRLLFSAQIIALFGTGLATVALGLLAYELAGPSAGAVLATALTIKMSLYVVIAPLAAAYVDRLPRRAFLVALDAIRAAVVLALPFVSEIWHIYVLVGVLQAASAAFTPTFQAVIPDIVTDEADFTRALSASQVAYTMESLLSPVLAAIALSFMTFNLLFVATSAGFAVSALLVLATRIPNARPSAHGKAWDRIASGVRIFVTTPRLRGIMALNLVVAAAGSIVVVNTVNYVRDELGGTQSDVAWMLAASGTGTLVTALLLPRVLDRTAERTVMTAGSIVLVFSAGAAASLAVAGISTWILTAAVWALVGAGMAMIVTPTGKVLRRSVEPAGIPEVFAAQFSLSHLAWLVTYPIAGWVGSSAGFAVTWTILAALATVGAVAGFALWPRETGTETPASSSAVATYETTQGECTLAATQCACARTV</sequence>
<dbReference type="PANTHER" id="PTHR23513:SF6">
    <property type="entry name" value="MAJOR FACILITATOR SUPERFAMILY ASSOCIATED DOMAIN-CONTAINING PROTEIN"/>
    <property type="match status" value="1"/>
</dbReference>
<dbReference type="SUPFAM" id="SSF103473">
    <property type="entry name" value="MFS general substrate transporter"/>
    <property type="match status" value="1"/>
</dbReference>
<comment type="subcellular location">
    <subcellularLocation>
        <location evidence="1">Cell membrane</location>
        <topology evidence="1">Multi-pass membrane protein</topology>
    </subcellularLocation>
</comment>
<evidence type="ECO:0000256" key="5">
    <source>
        <dbReference type="ARBA" id="ARBA00023136"/>
    </source>
</evidence>
<feature type="transmembrane region" description="Helical" evidence="6">
    <location>
        <begin position="319"/>
        <end position="337"/>
    </location>
</feature>
<dbReference type="Proteomes" id="UP001589587">
    <property type="component" value="Unassembled WGS sequence"/>
</dbReference>
<keyword evidence="5 6" id="KW-0472">Membrane</keyword>
<name>A0ABV5X8D6_9NOCA</name>
<organism evidence="8 9">
    <name type="scientific">Rhodococcus baikonurensis</name>
    <dbReference type="NCBI Taxonomy" id="172041"/>
    <lineage>
        <taxon>Bacteria</taxon>
        <taxon>Bacillati</taxon>
        <taxon>Actinomycetota</taxon>
        <taxon>Actinomycetes</taxon>
        <taxon>Mycobacteriales</taxon>
        <taxon>Nocardiaceae</taxon>
        <taxon>Rhodococcus</taxon>
        <taxon>Rhodococcus erythropolis group</taxon>
    </lineage>
</organism>
<evidence type="ECO:0000313" key="8">
    <source>
        <dbReference type="EMBL" id="MFB9778733.1"/>
    </source>
</evidence>
<feature type="transmembrane region" description="Helical" evidence="6">
    <location>
        <begin position="24"/>
        <end position="48"/>
    </location>
</feature>
<proteinExistence type="predicted"/>
<evidence type="ECO:0000259" key="7">
    <source>
        <dbReference type="PROSITE" id="PS50850"/>
    </source>
</evidence>
<dbReference type="PROSITE" id="PS50850">
    <property type="entry name" value="MFS"/>
    <property type="match status" value="1"/>
</dbReference>
<feature type="transmembrane region" description="Helical" evidence="6">
    <location>
        <begin position="357"/>
        <end position="379"/>
    </location>
</feature>